<feature type="non-terminal residue" evidence="1">
    <location>
        <position position="1"/>
    </location>
</feature>
<gene>
    <name evidence="1" type="ORF">L9F63_024417</name>
</gene>
<dbReference type="EMBL" id="JASPKZ010008396">
    <property type="protein sequence ID" value="KAJ9579471.1"/>
    <property type="molecule type" value="Genomic_DNA"/>
</dbReference>
<proteinExistence type="predicted"/>
<protein>
    <submittedName>
        <fullName evidence="1">Uncharacterized protein</fullName>
    </submittedName>
</protein>
<feature type="non-terminal residue" evidence="1">
    <location>
        <position position="83"/>
    </location>
</feature>
<dbReference type="AlphaFoldDB" id="A0AAD7ZFB3"/>
<comment type="caution">
    <text evidence="1">The sequence shown here is derived from an EMBL/GenBank/DDBJ whole genome shotgun (WGS) entry which is preliminary data.</text>
</comment>
<organism evidence="1 2">
    <name type="scientific">Diploptera punctata</name>
    <name type="common">Pacific beetle cockroach</name>
    <dbReference type="NCBI Taxonomy" id="6984"/>
    <lineage>
        <taxon>Eukaryota</taxon>
        <taxon>Metazoa</taxon>
        <taxon>Ecdysozoa</taxon>
        <taxon>Arthropoda</taxon>
        <taxon>Hexapoda</taxon>
        <taxon>Insecta</taxon>
        <taxon>Pterygota</taxon>
        <taxon>Neoptera</taxon>
        <taxon>Polyneoptera</taxon>
        <taxon>Dictyoptera</taxon>
        <taxon>Blattodea</taxon>
        <taxon>Blaberoidea</taxon>
        <taxon>Blaberidae</taxon>
        <taxon>Diplopterinae</taxon>
        <taxon>Diploptera</taxon>
    </lineage>
</organism>
<evidence type="ECO:0000313" key="1">
    <source>
        <dbReference type="EMBL" id="KAJ9579471.1"/>
    </source>
</evidence>
<dbReference type="Proteomes" id="UP001233999">
    <property type="component" value="Unassembled WGS sequence"/>
</dbReference>
<name>A0AAD7ZFB3_DIPPU</name>
<reference evidence="1" key="2">
    <citation type="submission" date="2023-05" db="EMBL/GenBank/DDBJ databases">
        <authorList>
            <person name="Fouks B."/>
        </authorList>
    </citation>
    <scope>NUCLEOTIDE SEQUENCE</scope>
    <source>
        <strain evidence="1">Stay&amp;Tobe</strain>
        <tissue evidence="1">Testes</tissue>
    </source>
</reference>
<reference evidence="1" key="1">
    <citation type="journal article" date="2023" name="IScience">
        <title>Live-bearing cockroach genome reveals convergent evolutionary mechanisms linked to viviparity in insects and beyond.</title>
        <authorList>
            <person name="Fouks B."/>
            <person name="Harrison M.C."/>
            <person name="Mikhailova A.A."/>
            <person name="Marchal E."/>
            <person name="English S."/>
            <person name="Carruthers M."/>
            <person name="Jennings E.C."/>
            <person name="Chiamaka E.L."/>
            <person name="Frigard R.A."/>
            <person name="Pippel M."/>
            <person name="Attardo G.M."/>
            <person name="Benoit J.B."/>
            <person name="Bornberg-Bauer E."/>
            <person name="Tobe S.S."/>
        </authorList>
    </citation>
    <scope>NUCLEOTIDE SEQUENCE</scope>
    <source>
        <strain evidence="1">Stay&amp;Tobe</strain>
    </source>
</reference>
<sequence>GLLDGVASTCKDPSTTTPWPVYSTVCKGSTKESALIQTCVMFNLYLISQSSSSDTADKQIMIQGVSMAETKDSDQSSLAILLD</sequence>
<accession>A0AAD7ZFB3</accession>
<keyword evidence="2" id="KW-1185">Reference proteome</keyword>
<evidence type="ECO:0000313" key="2">
    <source>
        <dbReference type="Proteomes" id="UP001233999"/>
    </source>
</evidence>